<reference evidence="3" key="1">
    <citation type="journal article" date="2017" name="Nature">
        <title>The sunflower genome provides insights into oil metabolism, flowering and Asterid evolution.</title>
        <authorList>
            <person name="Badouin H."/>
            <person name="Gouzy J."/>
            <person name="Grassa C.J."/>
            <person name="Murat F."/>
            <person name="Staton S.E."/>
            <person name="Cottret L."/>
            <person name="Lelandais-Briere C."/>
            <person name="Owens G.L."/>
            <person name="Carrere S."/>
            <person name="Mayjonade B."/>
            <person name="Legrand L."/>
            <person name="Gill N."/>
            <person name="Kane N.C."/>
            <person name="Bowers J.E."/>
            <person name="Hubner S."/>
            <person name="Bellec A."/>
            <person name="Berard A."/>
            <person name="Berges H."/>
            <person name="Blanchet N."/>
            <person name="Boniface M.C."/>
            <person name="Brunel D."/>
            <person name="Catrice O."/>
            <person name="Chaidir N."/>
            <person name="Claudel C."/>
            <person name="Donnadieu C."/>
            <person name="Faraut T."/>
            <person name="Fievet G."/>
            <person name="Helmstetter N."/>
            <person name="King M."/>
            <person name="Knapp S.J."/>
            <person name="Lai Z."/>
            <person name="Le Paslier M.C."/>
            <person name="Lippi Y."/>
            <person name="Lorenzon L."/>
            <person name="Mandel J.R."/>
            <person name="Marage G."/>
            <person name="Marchand G."/>
            <person name="Marquand E."/>
            <person name="Bret-Mestries E."/>
            <person name="Morien E."/>
            <person name="Nambeesan S."/>
            <person name="Nguyen T."/>
            <person name="Pegot-Espagnet P."/>
            <person name="Pouilly N."/>
            <person name="Raftis F."/>
            <person name="Sallet E."/>
            <person name="Schiex T."/>
            <person name="Thomas J."/>
            <person name="Vandecasteele C."/>
            <person name="Vares D."/>
            <person name="Vear F."/>
            <person name="Vautrin S."/>
            <person name="Crespi M."/>
            <person name="Mangin B."/>
            <person name="Burke J.M."/>
            <person name="Salse J."/>
            <person name="Munos S."/>
            <person name="Vincourt P."/>
            <person name="Rieseberg L.H."/>
            <person name="Langlade N.B."/>
        </authorList>
    </citation>
    <scope>NUCLEOTIDE SEQUENCE</scope>
    <source>
        <tissue evidence="3">Leaves</tissue>
    </source>
</reference>
<dbReference type="Proteomes" id="UP000215914">
    <property type="component" value="Unassembled WGS sequence"/>
</dbReference>
<evidence type="ECO:0000313" key="5">
    <source>
        <dbReference type="Proteomes" id="UP000215914"/>
    </source>
</evidence>
<evidence type="ECO:0000313" key="2">
    <source>
        <dbReference type="EMBL" id="KAF5808535.1"/>
    </source>
</evidence>
<sequence length="114" mass="13075">MSPLGVGSTPPMSPNGNMWQNKFVNITPPALQLPGSRLKTSLRSRDLEMELELLQRQQMIDNLSTNLYNRFGEIKPTKLDDVYGSNLLNNKFGRTLTRLDQVSGLIHRLQWHKR</sequence>
<comment type="caution">
    <text evidence="3">The sequence shown here is derived from an EMBL/GenBank/DDBJ whole genome shotgun (WGS) entry which is preliminary data.</text>
</comment>
<reference evidence="3" key="2">
    <citation type="submission" date="2020-06" db="EMBL/GenBank/DDBJ databases">
        <title>Helianthus annuus Genome sequencing and assembly Release 2.</title>
        <authorList>
            <person name="Gouzy J."/>
            <person name="Langlade N."/>
            <person name="Munos S."/>
        </authorList>
    </citation>
    <scope>NUCLEOTIDE SEQUENCE</scope>
    <source>
        <tissue evidence="3">Leaves</tissue>
    </source>
</reference>
<proteinExistence type="predicted"/>
<dbReference type="EMBL" id="MNCJ02000319">
    <property type="protein sequence ID" value="KAF5808535.1"/>
    <property type="molecule type" value="Genomic_DNA"/>
</dbReference>
<accession>A0A9K3J599</accession>
<dbReference type="Gramene" id="mRNA:HanXRQr2_Chr04g0146601">
    <property type="protein sequence ID" value="CDS:HanXRQr2_Chr04g0146601.1"/>
    <property type="gene ID" value="HanXRQr2_Chr04g0146601"/>
</dbReference>
<dbReference type="Gramene" id="mRNA:HanXRQr2_Chr04g0146511">
    <property type="protein sequence ID" value="CDS:HanXRQr2_Chr04g0146511.1"/>
    <property type="gene ID" value="HanXRQr2_Chr04g0146511"/>
</dbReference>
<evidence type="ECO:0000313" key="4">
    <source>
        <dbReference type="EMBL" id="KAF5808544.1"/>
    </source>
</evidence>
<dbReference type="EMBL" id="MNCJ02000319">
    <property type="protein sequence ID" value="KAF5808542.1"/>
    <property type="molecule type" value="Genomic_DNA"/>
</dbReference>
<dbReference type="EMBL" id="MNCJ02000319">
    <property type="protein sequence ID" value="KAF5808544.1"/>
    <property type="molecule type" value="Genomic_DNA"/>
</dbReference>
<organism evidence="3 5">
    <name type="scientific">Helianthus annuus</name>
    <name type="common">Common sunflower</name>
    <dbReference type="NCBI Taxonomy" id="4232"/>
    <lineage>
        <taxon>Eukaryota</taxon>
        <taxon>Viridiplantae</taxon>
        <taxon>Streptophyta</taxon>
        <taxon>Embryophyta</taxon>
        <taxon>Tracheophyta</taxon>
        <taxon>Spermatophyta</taxon>
        <taxon>Magnoliopsida</taxon>
        <taxon>eudicotyledons</taxon>
        <taxon>Gunneridae</taxon>
        <taxon>Pentapetalae</taxon>
        <taxon>asterids</taxon>
        <taxon>campanulids</taxon>
        <taxon>Asterales</taxon>
        <taxon>Asteraceae</taxon>
        <taxon>Asteroideae</taxon>
        <taxon>Heliantheae alliance</taxon>
        <taxon>Heliantheae</taxon>
        <taxon>Helianthus</taxon>
    </lineage>
</organism>
<keyword evidence="5" id="KW-1185">Reference proteome</keyword>
<dbReference type="Gramene" id="mRNA:HanXRQr2_Chr04g0146581">
    <property type="protein sequence ID" value="CDS:HanXRQr2_Chr04g0146581.1"/>
    <property type="gene ID" value="HanXRQr2_Chr04g0146581"/>
</dbReference>
<name>A0A9K3J599_HELAN</name>
<protein>
    <submittedName>
        <fullName evidence="3">Uncharacterized protein</fullName>
    </submittedName>
</protein>
<evidence type="ECO:0000313" key="3">
    <source>
        <dbReference type="EMBL" id="KAF5808542.1"/>
    </source>
</evidence>
<feature type="region of interest" description="Disordered" evidence="1">
    <location>
        <begin position="1"/>
        <end position="21"/>
    </location>
</feature>
<gene>
    <name evidence="2" type="ORF">HanXRQr2_Chr04g0146511</name>
    <name evidence="3" type="ORF">HanXRQr2_Chr04g0146581</name>
    <name evidence="4" type="ORF">HanXRQr2_Chr04g0146601</name>
</gene>
<evidence type="ECO:0000256" key="1">
    <source>
        <dbReference type="SAM" id="MobiDB-lite"/>
    </source>
</evidence>
<dbReference type="AlphaFoldDB" id="A0A9K3J599"/>